<evidence type="ECO:0000259" key="1">
    <source>
        <dbReference type="PROSITE" id="PS50011"/>
    </source>
</evidence>
<dbReference type="InterPro" id="IPR001245">
    <property type="entry name" value="Ser-Thr/Tyr_kinase_cat_dom"/>
</dbReference>
<name>A0AAD9K714_RIDPI</name>
<feature type="domain" description="Protein kinase" evidence="1">
    <location>
        <begin position="1"/>
        <end position="98"/>
    </location>
</feature>
<reference evidence="2" key="1">
    <citation type="journal article" date="2023" name="Mol. Biol. Evol.">
        <title>Third-Generation Sequencing Reveals the Adaptive Role of the Epigenome in Three Deep-Sea Polychaetes.</title>
        <authorList>
            <person name="Perez M."/>
            <person name="Aroh O."/>
            <person name="Sun Y."/>
            <person name="Lan Y."/>
            <person name="Juniper S.K."/>
            <person name="Young C.R."/>
            <person name="Angers B."/>
            <person name="Qian P.Y."/>
        </authorList>
    </citation>
    <scope>NUCLEOTIDE SEQUENCE</scope>
    <source>
        <strain evidence="2">R07B-5</strain>
    </source>
</reference>
<dbReference type="GO" id="GO:0043235">
    <property type="term" value="C:receptor complex"/>
    <property type="evidence" value="ECO:0007669"/>
    <property type="project" value="TreeGrafter"/>
</dbReference>
<dbReference type="GO" id="GO:0005886">
    <property type="term" value="C:plasma membrane"/>
    <property type="evidence" value="ECO:0007669"/>
    <property type="project" value="TreeGrafter"/>
</dbReference>
<dbReference type="Gene3D" id="1.10.510.10">
    <property type="entry name" value="Transferase(Phosphotransferase) domain 1"/>
    <property type="match status" value="1"/>
</dbReference>
<dbReference type="EMBL" id="JAODUO010001358">
    <property type="protein sequence ID" value="KAK2165620.1"/>
    <property type="molecule type" value="Genomic_DNA"/>
</dbReference>
<accession>A0AAD9K714</accession>
<dbReference type="PANTHER" id="PTHR24416">
    <property type="entry name" value="TYROSINE-PROTEIN KINASE RECEPTOR"/>
    <property type="match status" value="1"/>
</dbReference>
<sequence length="151" mass="16955">MAPEQLNLAPGEVRTYDKTTDIWSYAVTLWEIFSKGADPYSDQDKTTLKTLLGSGYRMPRPVECEEPMYDEVMEPCWNTHAAVRPSFADVIEKIEILFIGGTAGDDYDYDVTSDSHYVELANVSTPGKESMVDNPMYTVVSDVNINVNEKP</sequence>
<dbReference type="Proteomes" id="UP001209878">
    <property type="component" value="Unassembled WGS sequence"/>
</dbReference>
<dbReference type="InterPro" id="IPR050122">
    <property type="entry name" value="RTK"/>
</dbReference>
<comment type="caution">
    <text evidence="2">The sequence shown here is derived from an EMBL/GenBank/DDBJ whole genome shotgun (WGS) entry which is preliminary data.</text>
</comment>
<organism evidence="2 3">
    <name type="scientific">Ridgeia piscesae</name>
    <name type="common">Tubeworm</name>
    <dbReference type="NCBI Taxonomy" id="27915"/>
    <lineage>
        <taxon>Eukaryota</taxon>
        <taxon>Metazoa</taxon>
        <taxon>Spiralia</taxon>
        <taxon>Lophotrochozoa</taxon>
        <taxon>Annelida</taxon>
        <taxon>Polychaeta</taxon>
        <taxon>Sedentaria</taxon>
        <taxon>Canalipalpata</taxon>
        <taxon>Sabellida</taxon>
        <taxon>Siboglinidae</taxon>
        <taxon>Ridgeia</taxon>
    </lineage>
</organism>
<dbReference type="GO" id="GO:0007169">
    <property type="term" value="P:cell surface receptor protein tyrosine kinase signaling pathway"/>
    <property type="evidence" value="ECO:0007669"/>
    <property type="project" value="TreeGrafter"/>
</dbReference>
<dbReference type="PANTHER" id="PTHR24416:SF611">
    <property type="entry name" value="TYROSINE-PROTEIN KINASE TRANSMEMBRANE RECEPTOR ROR"/>
    <property type="match status" value="1"/>
</dbReference>
<gene>
    <name evidence="2" type="ORF">NP493_1358g02011</name>
</gene>
<dbReference type="GO" id="GO:0004714">
    <property type="term" value="F:transmembrane receptor protein tyrosine kinase activity"/>
    <property type="evidence" value="ECO:0007669"/>
    <property type="project" value="TreeGrafter"/>
</dbReference>
<protein>
    <recommendedName>
        <fullName evidence="1">Protein kinase domain-containing protein</fullName>
    </recommendedName>
</protein>
<dbReference type="InterPro" id="IPR000719">
    <property type="entry name" value="Prot_kinase_dom"/>
</dbReference>
<evidence type="ECO:0000313" key="2">
    <source>
        <dbReference type="EMBL" id="KAK2165620.1"/>
    </source>
</evidence>
<keyword evidence="3" id="KW-1185">Reference proteome</keyword>
<dbReference type="PROSITE" id="PS50011">
    <property type="entry name" value="PROTEIN_KINASE_DOM"/>
    <property type="match status" value="1"/>
</dbReference>
<dbReference type="SUPFAM" id="SSF56112">
    <property type="entry name" value="Protein kinase-like (PK-like)"/>
    <property type="match status" value="1"/>
</dbReference>
<proteinExistence type="predicted"/>
<dbReference type="AlphaFoldDB" id="A0AAD9K714"/>
<dbReference type="InterPro" id="IPR011009">
    <property type="entry name" value="Kinase-like_dom_sf"/>
</dbReference>
<dbReference type="Pfam" id="PF07714">
    <property type="entry name" value="PK_Tyr_Ser-Thr"/>
    <property type="match status" value="1"/>
</dbReference>
<evidence type="ECO:0000313" key="3">
    <source>
        <dbReference type="Proteomes" id="UP001209878"/>
    </source>
</evidence>
<dbReference type="GO" id="GO:0005524">
    <property type="term" value="F:ATP binding"/>
    <property type="evidence" value="ECO:0007669"/>
    <property type="project" value="InterPro"/>
</dbReference>